<dbReference type="EMBL" id="JAJAGQ010000012">
    <property type="protein sequence ID" value="KAJ8547102.1"/>
    <property type="molecule type" value="Genomic_DNA"/>
</dbReference>
<dbReference type="AlphaFoldDB" id="A0A9Q1M280"/>
<evidence type="ECO:0000313" key="2">
    <source>
        <dbReference type="Proteomes" id="UP001152561"/>
    </source>
</evidence>
<comment type="caution">
    <text evidence="1">The sequence shown here is derived from an EMBL/GenBank/DDBJ whole genome shotgun (WGS) entry which is preliminary data.</text>
</comment>
<proteinExistence type="predicted"/>
<dbReference type="Proteomes" id="UP001152561">
    <property type="component" value="Unassembled WGS sequence"/>
</dbReference>
<reference evidence="2" key="1">
    <citation type="journal article" date="2023" name="Proc. Natl. Acad. Sci. U.S.A.">
        <title>Genomic and structural basis for evolution of tropane alkaloid biosynthesis.</title>
        <authorList>
            <person name="Wanga Y.-J."/>
            <person name="Taina T."/>
            <person name="Yua J.-Y."/>
            <person name="Lia J."/>
            <person name="Xua B."/>
            <person name="Chenc J."/>
            <person name="D'Auriad J.C."/>
            <person name="Huanga J.-P."/>
            <person name="Huanga S.-X."/>
        </authorList>
    </citation>
    <scope>NUCLEOTIDE SEQUENCE [LARGE SCALE GENOMIC DNA]</scope>
    <source>
        <strain evidence="2">cv. KIB-2019</strain>
    </source>
</reference>
<gene>
    <name evidence="1" type="ORF">K7X08_010688</name>
</gene>
<protein>
    <submittedName>
        <fullName evidence="1">Uncharacterized protein</fullName>
    </submittedName>
</protein>
<evidence type="ECO:0000313" key="1">
    <source>
        <dbReference type="EMBL" id="KAJ8547102.1"/>
    </source>
</evidence>
<sequence>MPNKYFGLVVYAGKCLGRPSSVKTISAALQAASVASATSIPMSAFFKAGGGLSGSFRKVVNTAGVGIDVRGIGGGANDGGGEGGGIVGGARGGSAI</sequence>
<organism evidence="1 2">
    <name type="scientific">Anisodus acutangulus</name>
    <dbReference type="NCBI Taxonomy" id="402998"/>
    <lineage>
        <taxon>Eukaryota</taxon>
        <taxon>Viridiplantae</taxon>
        <taxon>Streptophyta</taxon>
        <taxon>Embryophyta</taxon>
        <taxon>Tracheophyta</taxon>
        <taxon>Spermatophyta</taxon>
        <taxon>Magnoliopsida</taxon>
        <taxon>eudicotyledons</taxon>
        <taxon>Gunneridae</taxon>
        <taxon>Pentapetalae</taxon>
        <taxon>asterids</taxon>
        <taxon>lamiids</taxon>
        <taxon>Solanales</taxon>
        <taxon>Solanaceae</taxon>
        <taxon>Solanoideae</taxon>
        <taxon>Hyoscyameae</taxon>
        <taxon>Anisodus</taxon>
    </lineage>
</organism>
<name>A0A9Q1M280_9SOLA</name>
<accession>A0A9Q1M280</accession>
<keyword evidence="2" id="KW-1185">Reference proteome</keyword>